<sequence>MGNTRNLNITGIGKSYGGDVHTAKIEGIGKFEGDVRCYEFLINGRGEVQGSLNASLASINGIASIHGSLQANRFTLEGKLTVDGSITSEKLRMNGMATVKGNCEAESFKGNGRMVMEMLNAGEIHLTLQGSSQIQEIVGGDIQVRKQRGSILGKWLQSVPGPFGNKLNAGVIEGDNVYLEYTTADIVRGGTVKIGPGCAIGSVEYKQSFEAHDSSKVIRHVKR</sequence>
<comment type="caution">
    <text evidence="2">The sequence shown here is derived from an EMBL/GenBank/DDBJ whole genome shotgun (WGS) entry which is preliminary data.</text>
</comment>
<dbReference type="PANTHER" id="PTHR35024:SF4">
    <property type="entry name" value="POLYMER-FORMING CYTOSKELETAL PROTEIN"/>
    <property type="match status" value="1"/>
</dbReference>
<name>A0ABQ6GGC4_9BACL</name>
<gene>
    <name evidence="2" type="primary">yhbF_1</name>
    <name evidence="2" type="ORF">MU1_42900</name>
</gene>
<dbReference type="EMBL" id="BSSQ01000016">
    <property type="protein sequence ID" value="GLX69944.1"/>
    <property type="molecule type" value="Genomic_DNA"/>
</dbReference>
<dbReference type="InterPro" id="IPR007607">
    <property type="entry name" value="BacA/B"/>
</dbReference>
<dbReference type="Pfam" id="PF04519">
    <property type="entry name" value="Bactofilin"/>
    <property type="match status" value="1"/>
</dbReference>
<dbReference type="PANTHER" id="PTHR35024">
    <property type="entry name" value="HYPOTHETICAL CYTOSOLIC PROTEIN"/>
    <property type="match status" value="1"/>
</dbReference>
<evidence type="ECO:0000256" key="1">
    <source>
        <dbReference type="ARBA" id="ARBA00044755"/>
    </source>
</evidence>
<evidence type="ECO:0000313" key="2">
    <source>
        <dbReference type="EMBL" id="GLX69944.1"/>
    </source>
</evidence>
<proteinExistence type="inferred from homology"/>
<reference evidence="2 3" key="1">
    <citation type="submission" date="2023-03" db="EMBL/GenBank/DDBJ databases">
        <title>Draft genome sequence of the bacteria which degrade cell wall of Tricholomamatutake.</title>
        <authorList>
            <person name="Konishi Y."/>
            <person name="Fukuta Y."/>
            <person name="Shirasaka N."/>
        </authorList>
    </citation>
    <scope>NUCLEOTIDE SEQUENCE [LARGE SCALE GENOMIC DNA]</scope>
    <source>
        <strain evidence="3">mu1</strain>
    </source>
</reference>
<accession>A0ABQ6GGC4</accession>
<dbReference type="RefSeq" id="WP_284240707.1">
    <property type="nucleotide sequence ID" value="NZ_BSSQ01000016.1"/>
</dbReference>
<comment type="similarity">
    <text evidence="1">Belongs to the bactofilin family.</text>
</comment>
<evidence type="ECO:0000313" key="3">
    <source>
        <dbReference type="Proteomes" id="UP001157114"/>
    </source>
</evidence>
<dbReference type="Proteomes" id="UP001157114">
    <property type="component" value="Unassembled WGS sequence"/>
</dbReference>
<organism evidence="2 3">
    <name type="scientific">Paenibacillus glycanilyticus</name>
    <dbReference type="NCBI Taxonomy" id="126569"/>
    <lineage>
        <taxon>Bacteria</taxon>
        <taxon>Bacillati</taxon>
        <taxon>Bacillota</taxon>
        <taxon>Bacilli</taxon>
        <taxon>Bacillales</taxon>
        <taxon>Paenibacillaceae</taxon>
        <taxon>Paenibacillus</taxon>
    </lineage>
</organism>
<protein>
    <recommendedName>
        <fullName evidence="4">Polymer-forming cytoskeletal protein</fullName>
    </recommendedName>
</protein>
<evidence type="ECO:0008006" key="4">
    <source>
        <dbReference type="Google" id="ProtNLM"/>
    </source>
</evidence>
<keyword evidence="3" id="KW-1185">Reference proteome</keyword>